<protein>
    <recommendedName>
        <fullName evidence="3">Universal stress protein</fullName>
    </recommendedName>
</protein>
<dbReference type="EMBL" id="JACHNU010000004">
    <property type="protein sequence ID" value="MBB4663414.1"/>
    <property type="molecule type" value="Genomic_DNA"/>
</dbReference>
<evidence type="ECO:0008006" key="3">
    <source>
        <dbReference type="Google" id="ProtNLM"/>
    </source>
</evidence>
<dbReference type="RefSeq" id="WP_183343145.1">
    <property type="nucleotide sequence ID" value="NZ_JACHNU010000004.1"/>
</dbReference>
<dbReference type="Proteomes" id="UP000585272">
    <property type="component" value="Unassembled WGS sequence"/>
</dbReference>
<proteinExistence type="predicted"/>
<gene>
    <name evidence="1" type="ORF">BDZ31_003009</name>
</gene>
<organism evidence="1 2">
    <name type="scientific">Conexibacter arvalis</name>
    <dbReference type="NCBI Taxonomy" id="912552"/>
    <lineage>
        <taxon>Bacteria</taxon>
        <taxon>Bacillati</taxon>
        <taxon>Actinomycetota</taxon>
        <taxon>Thermoleophilia</taxon>
        <taxon>Solirubrobacterales</taxon>
        <taxon>Conexibacteraceae</taxon>
        <taxon>Conexibacter</taxon>
    </lineage>
</organism>
<dbReference type="SUPFAM" id="SSF52402">
    <property type="entry name" value="Adenine nucleotide alpha hydrolases-like"/>
    <property type="match status" value="1"/>
</dbReference>
<evidence type="ECO:0000313" key="2">
    <source>
        <dbReference type="Proteomes" id="UP000585272"/>
    </source>
</evidence>
<keyword evidence="2" id="KW-1185">Reference proteome</keyword>
<evidence type="ECO:0000313" key="1">
    <source>
        <dbReference type="EMBL" id="MBB4663414.1"/>
    </source>
</evidence>
<dbReference type="Gene3D" id="3.40.50.620">
    <property type="entry name" value="HUPs"/>
    <property type="match status" value="1"/>
</dbReference>
<comment type="caution">
    <text evidence="1">The sequence shown here is derived from an EMBL/GenBank/DDBJ whole genome shotgun (WGS) entry which is preliminary data.</text>
</comment>
<dbReference type="InterPro" id="IPR014729">
    <property type="entry name" value="Rossmann-like_a/b/a_fold"/>
</dbReference>
<sequence length="128" mass="13451">MAEVTRHVLVVAGRTALSDALRGALLARAAAGPAEFTLLLPGDGDACERARRLVDAVERLRGAGLDVAGQLGDADPLVAVTQAWDPGEFDEIVLATHPPGRSRWLARDLPGRIERATGVAVRRVVAEG</sequence>
<reference evidence="1 2" key="1">
    <citation type="submission" date="2020-08" db="EMBL/GenBank/DDBJ databases">
        <title>Genomic Encyclopedia of Archaeal and Bacterial Type Strains, Phase II (KMG-II): from individual species to whole genera.</title>
        <authorList>
            <person name="Goeker M."/>
        </authorList>
    </citation>
    <scope>NUCLEOTIDE SEQUENCE [LARGE SCALE GENOMIC DNA]</scope>
    <source>
        <strain evidence="1 2">DSM 23288</strain>
    </source>
</reference>
<name>A0A840IH72_9ACTN</name>
<accession>A0A840IH72</accession>
<dbReference type="AlphaFoldDB" id="A0A840IH72"/>